<evidence type="ECO:0000256" key="6">
    <source>
        <dbReference type="SAM" id="MobiDB-lite"/>
    </source>
</evidence>
<dbReference type="InterPro" id="IPR045054">
    <property type="entry name" value="P4HA-like"/>
</dbReference>
<evidence type="ECO:0000259" key="7">
    <source>
        <dbReference type="SMART" id="SM00702"/>
    </source>
</evidence>
<dbReference type="Proteomes" id="UP001189429">
    <property type="component" value="Unassembled WGS sequence"/>
</dbReference>
<evidence type="ECO:0000313" key="9">
    <source>
        <dbReference type="Proteomes" id="UP001189429"/>
    </source>
</evidence>
<sequence>MAVGAPTVVDSEHLAPSLEPPPVDAAGRPESIRAVVVVKDPRITVLPHFVSPQECEHLLSLAEGYWIPSLVGEATRTSQEDYKTGNLENALSTTRTSWSCMLRYAQTAVVERLEHRLAAVAGLPLQQLERMNMVRYAPGELFDEHHDGEFRPITIFVYLNDLPEGDEAGDTFFPNLGLSFKPRRGTAVMWSNVLDGQEDSRLLHAGRAPSLGVKYGVNCFFNVRDMRLMTPVGPEYALQDAATVAVAELGAGSGGPEALRGGTRPSPL</sequence>
<dbReference type="Gene3D" id="2.60.120.620">
    <property type="entry name" value="q2cbj1_9rhob like domain"/>
    <property type="match status" value="1"/>
</dbReference>
<feature type="domain" description="Prolyl 4-hydroxylase alpha subunit" evidence="7">
    <location>
        <begin position="41"/>
        <end position="222"/>
    </location>
</feature>
<dbReference type="EMBL" id="CAUYUJ010017482">
    <property type="protein sequence ID" value="CAK0875174.1"/>
    <property type="molecule type" value="Genomic_DNA"/>
</dbReference>
<organism evidence="8 9">
    <name type="scientific">Prorocentrum cordatum</name>
    <dbReference type="NCBI Taxonomy" id="2364126"/>
    <lineage>
        <taxon>Eukaryota</taxon>
        <taxon>Sar</taxon>
        <taxon>Alveolata</taxon>
        <taxon>Dinophyceae</taxon>
        <taxon>Prorocentrales</taxon>
        <taxon>Prorocentraceae</taxon>
        <taxon>Prorocentrum</taxon>
    </lineage>
</organism>
<name>A0ABN9VQ91_9DINO</name>
<dbReference type="PANTHER" id="PTHR10869">
    <property type="entry name" value="PROLYL 4-HYDROXYLASE ALPHA SUBUNIT"/>
    <property type="match status" value="1"/>
</dbReference>
<reference evidence="8" key="1">
    <citation type="submission" date="2023-10" db="EMBL/GenBank/DDBJ databases">
        <authorList>
            <person name="Chen Y."/>
            <person name="Shah S."/>
            <person name="Dougan E. K."/>
            <person name="Thang M."/>
            <person name="Chan C."/>
        </authorList>
    </citation>
    <scope>NUCLEOTIDE SEQUENCE [LARGE SCALE GENOMIC DNA]</scope>
</reference>
<keyword evidence="2" id="KW-0479">Metal-binding</keyword>
<evidence type="ECO:0000313" key="8">
    <source>
        <dbReference type="EMBL" id="CAK0875174.1"/>
    </source>
</evidence>
<evidence type="ECO:0000256" key="3">
    <source>
        <dbReference type="ARBA" id="ARBA00022964"/>
    </source>
</evidence>
<proteinExistence type="predicted"/>
<keyword evidence="4" id="KW-0560">Oxidoreductase</keyword>
<dbReference type="PANTHER" id="PTHR10869:SF246">
    <property type="entry name" value="TRANSMEMBRANE PROLYL 4-HYDROXYLASE"/>
    <property type="match status" value="1"/>
</dbReference>
<dbReference type="InterPro" id="IPR044862">
    <property type="entry name" value="Pro_4_hyd_alph_FE2OG_OXY"/>
</dbReference>
<keyword evidence="3" id="KW-0223">Dioxygenase</keyword>
<feature type="region of interest" description="Disordered" evidence="6">
    <location>
        <begin position="1"/>
        <end position="26"/>
    </location>
</feature>
<feature type="non-terminal residue" evidence="8">
    <location>
        <position position="268"/>
    </location>
</feature>
<evidence type="ECO:0000256" key="1">
    <source>
        <dbReference type="ARBA" id="ARBA00001961"/>
    </source>
</evidence>
<evidence type="ECO:0000256" key="5">
    <source>
        <dbReference type="ARBA" id="ARBA00023004"/>
    </source>
</evidence>
<comment type="caution">
    <text evidence="8">The sequence shown here is derived from an EMBL/GenBank/DDBJ whole genome shotgun (WGS) entry which is preliminary data.</text>
</comment>
<evidence type="ECO:0000256" key="4">
    <source>
        <dbReference type="ARBA" id="ARBA00023002"/>
    </source>
</evidence>
<dbReference type="SMART" id="SM00702">
    <property type="entry name" value="P4Hc"/>
    <property type="match status" value="1"/>
</dbReference>
<dbReference type="InterPro" id="IPR006620">
    <property type="entry name" value="Pro_4_hyd_alph"/>
</dbReference>
<evidence type="ECO:0000256" key="2">
    <source>
        <dbReference type="ARBA" id="ARBA00022723"/>
    </source>
</evidence>
<dbReference type="Pfam" id="PF13640">
    <property type="entry name" value="2OG-FeII_Oxy_3"/>
    <property type="match status" value="1"/>
</dbReference>
<accession>A0ABN9VQ91</accession>
<gene>
    <name evidence="8" type="ORF">PCOR1329_LOCUS59896</name>
</gene>
<keyword evidence="9" id="KW-1185">Reference proteome</keyword>
<comment type="cofactor">
    <cofactor evidence="1">
        <name>L-ascorbate</name>
        <dbReference type="ChEBI" id="CHEBI:38290"/>
    </cofactor>
</comment>
<protein>
    <recommendedName>
        <fullName evidence="7">Prolyl 4-hydroxylase alpha subunit domain-containing protein</fullName>
    </recommendedName>
</protein>
<keyword evidence="5" id="KW-0408">Iron</keyword>